<organism evidence="2 3">
    <name type="scientific">Meripilus lineatus</name>
    <dbReference type="NCBI Taxonomy" id="2056292"/>
    <lineage>
        <taxon>Eukaryota</taxon>
        <taxon>Fungi</taxon>
        <taxon>Dikarya</taxon>
        <taxon>Basidiomycota</taxon>
        <taxon>Agaricomycotina</taxon>
        <taxon>Agaricomycetes</taxon>
        <taxon>Polyporales</taxon>
        <taxon>Meripilaceae</taxon>
        <taxon>Meripilus</taxon>
    </lineage>
</organism>
<dbReference type="AlphaFoldDB" id="A0AAD5Y897"/>
<sequence>MTSMAFFNTFDDPEYLPVRPESQKHLTCEEVDFYIHPDPMVQSSFRPRREAIARTTAANQLLFDEGGALHSQTTESQHLGFLSGHFQADVPEAVGLHKKPVSVKSEGTQEEVQRLDEVDEGDMAQKPSVHVLDTVALDNALNQLSETRNQLKRASEEIEELRGQVFQGLKHCEARDTTIKELEHYSGKSL</sequence>
<evidence type="ECO:0000256" key="1">
    <source>
        <dbReference type="SAM" id="Coils"/>
    </source>
</evidence>
<protein>
    <submittedName>
        <fullName evidence="2">Uncharacterized protein</fullName>
    </submittedName>
</protein>
<keyword evidence="3" id="KW-1185">Reference proteome</keyword>
<gene>
    <name evidence="2" type="ORF">NLI96_g11640</name>
</gene>
<evidence type="ECO:0000313" key="2">
    <source>
        <dbReference type="EMBL" id="KAJ3475736.1"/>
    </source>
</evidence>
<dbReference type="EMBL" id="JANAWD010000808">
    <property type="protein sequence ID" value="KAJ3475736.1"/>
    <property type="molecule type" value="Genomic_DNA"/>
</dbReference>
<name>A0AAD5Y897_9APHY</name>
<feature type="coiled-coil region" evidence="1">
    <location>
        <begin position="137"/>
        <end position="164"/>
    </location>
</feature>
<accession>A0AAD5Y897</accession>
<dbReference type="Proteomes" id="UP001212997">
    <property type="component" value="Unassembled WGS sequence"/>
</dbReference>
<comment type="caution">
    <text evidence="2">The sequence shown here is derived from an EMBL/GenBank/DDBJ whole genome shotgun (WGS) entry which is preliminary data.</text>
</comment>
<evidence type="ECO:0000313" key="3">
    <source>
        <dbReference type="Proteomes" id="UP001212997"/>
    </source>
</evidence>
<reference evidence="2" key="1">
    <citation type="submission" date="2022-07" db="EMBL/GenBank/DDBJ databases">
        <title>Genome Sequence of Physisporinus lineatus.</title>
        <authorList>
            <person name="Buettner E."/>
        </authorList>
    </citation>
    <scope>NUCLEOTIDE SEQUENCE</scope>
    <source>
        <strain evidence="2">VT162</strain>
    </source>
</reference>
<keyword evidence="1" id="KW-0175">Coiled coil</keyword>
<proteinExistence type="predicted"/>